<evidence type="ECO:0000313" key="2">
    <source>
        <dbReference type="Proteomes" id="UP000198862"/>
    </source>
</evidence>
<dbReference type="EMBL" id="FOLO01000038">
    <property type="protein sequence ID" value="SFD16466.1"/>
    <property type="molecule type" value="Genomic_DNA"/>
</dbReference>
<sequence>MATTSELLAKAVGEISVLNKTYEQEVTKWQTERAQMQTLLQQSKQTFNDYISTARREVAAINLLKNAQAKDITGDGKLDLPFQPYTAHVDIEATVYDREDEAVPEVISNIKTSMLFNPIKLIITKKEGIDRETLLIPYNPVFGKISVGFVALYSPTSGINIHGVGELEENRLYQKVVCNQSVSRNHNIDLPKYELTQDTCELWMVGPWISAGYVEKDSIPLFIDGAIYHDIG</sequence>
<evidence type="ECO:0000313" key="1">
    <source>
        <dbReference type="EMBL" id="SFD16466.1"/>
    </source>
</evidence>
<name>A0A1I1Q2U4_9GAMM</name>
<dbReference type="Proteomes" id="UP000198862">
    <property type="component" value="Unassembled WGS sequence"/>
</dbReference>
<dbReference type="OrthoDB" id="7866049at2"/>
<reference evidence="1 2" key="1">
    <citation type="submission" date="2016-10" db="EMBL/GenBank/DDBJ databases">
        <authorList>
            <person name="de Groot N.N."/>
        </authorList>
    </citation>
    <scope>NUCLEOTIDE SEQUENCE [LARGE SCALE GENOMIC DNA]</scope>
    <source>
        <strain evidence="1 2">DSM 6059</strain>
    </source>
</reference>
<organism evidence="1 2">
    <name type="scientific">Pseudoalteromonas denitrificans DSM 6059</name>
    <dbReference type="NCBI Taxonomy" id="1123010"/>
    <lineage>
        <taxon>Bacteria</taxon>
        <taxon>Pseudomonadati</taxon>
        <taxon>Pseudomonadota</taxon>
        <taxon>Gammaproteobacteria</taxon>
        <taxon>Alteromonadales</taxon>
        <taxon>Pseudoalteromonadaceae</taxon>
        <taxon>Pseudoalteromonas</taxon>
    </lineage>
</organism>
<accession>A0A1I1Q2U4</accession>
<proteinExistence type="predicted"/>
<protein>
    <submittedName>
        <fullName evidence="1">Uncharacterized protein</fullName>
    </submittedName>
</protein>
<gene>
    <name evidence="1" type="ORF">SAMN02745724_03714</name>
</gene>
<dbReference type="AlphaFoldDB" id="A0A1I1Q2U4"/>
<dbReference type="STRING" id="1123010.SAMN02745724_03714"/>
<keyword evidence="2" id="KW-1185">Reference proteome</keyword>
<dbReference type="RefSeq" id="WP_091988065.1">
    <property type="nucleotide sequence ID" value="NZ_FOLO01000038.1"/>
</dbReference>